<dbReference type="OrthoDB" id="7171889at2"/>
<keyword evidence="3" id="KW-0574">Periplasm</keyword>
<dbReference type="PANTHER" id="PTHR36504:SF1">
    <property type="entry name" value="LIPOPOLYSACCHARIDE EXPORT SYSTEM PROTEIN LPTA"/>
    <property type="match status" value="1"/>
</dbReference>
<dbReference type="GO" id="GO:0015920">
    <property type="term" value="P:lipopolysaccharide transport"/>
    <property type="evidence" value="ECO:0007669"/>
    <property type="project" value="InterPro"/>
</dbReference>
<dbReference type="NCBIfam" id="TIGR03002">
    <property type="entry name" value="outer_YhbN_LptA"/>
    <property type="match status" value="1"/>
</dbReference>
<dbReference type="GO" id="GO:0017089">
    <property type="term" value="F:glycolipid transfer activity"/>
    <property type="evidence" value="ECO:0007669"/>
    <property type="project" value="TreeGrafter"/>
</dbReference>
<dbReference type="InterPro" id="IPR052037">
    <property type="entry name" value="LPS_export_LptA"/>
</dbReference>
<reference evidence="8" key="1">
    <citation type="journal article" date="2017" name="Biotechnol. Biofuels">
        <title>Evaluation of environmental bacterial communities as a factor affecting the growth of duckweed Lemna minor.</title>
        <authorList>
            <person name="Ishizawa H."/>
            <person name="Kuroda M."/>
            <person name="Morikawa M."/>
            <person name="Ike M."/>
        </authorList>
    </citation>
    <scope>NUCLEOTIDE SEQUENCE [LARGE SCALE GENOMIC DNA]</scope>
    <source>
        <strain evidence="8">M6</strain>
    </source>
</reference>
<protein>
    <recommendedName>
        <fullName evidence="6">Organic solvent tolerance-like N-terminal domain-containing protein</fullName>
    </recommendedName>
</protein>
<dbReference type="Gene3D" id="2.60.450.10">
    <property type="entry name" value="Lipopolysaccharide (LPS) transport protein A like domain"/>
    <property type="match status" value="1"/>
</dbReference>
<dbReference type="Pfam" id="PF03968">
    <property type="entry name" value="LptD_N"/>
    <property type="match status" value="1"/>
</dbReference>
<feature type="domain" description="Organic solvent tolerance-like N-terminal" evidence="6">
    <location>
        <begin position="37"/>
        <end position="141"/>
    </location>
</feature>
<dbReference type="PANTHER" id="PTHR36504">
    <property type="entry name" value="LIPOPOLYSACCHARIDE EXPORT SYSTEM PROTEIN LPTA"/>
    <property type="match status" value="1"/>
</dbReference>
<dbReference type="InterPro" id="IPR005653">
    <property type="entry name" value="OstA-like_N"/>
</dbReference>
<evidence type="ECO:0000256" key="2">
    <source>
        <dbReference type="ARBA" id="ARBA00022729"/>
    </source>
</evidence>
<gene>
    <name evidence="7" type="ORF">EM6_1703</name>
</gene>
<sequence length="176" mass="19073">MKIRTTVWVMGVAVLLAAPVAWAQFVPTKENPIAYAADTFEADEGSHTATFTGSVEFLQDTSRLRADKVTVTYGQNQATGKWDVLSTAEAVGNVYYVVDDQVMTGNRAVYTKGTDTMVMTGNVVLKQGQNVMEGSRLVYNVGAKKSSMDGVPTTGSKSRVRGVFYPDQASNQKKTQ</sequence>
<name>A0A3G9G9Q8_9CAUL</name>
<dbReference type="EMBL" id="AP018827">
    <property type="protein sequence ID" value="BBF81108.1"/>
    <property type="molecule type" value="Genomic_DNA"/>
</dbReference>
<feature type="signal peptide" evidence="5">
    <location>
        <begin position="1"/>
        <end position="23"/>
    </location>
</feature>
<evidence type="ECO:0000256" key="3">
    <source>
        <dbReference type="ARBA" id="ARBA00022764"/>
    </source>
</evidence>
<dbReference type="GO" id="GO:0030288">
    <property type="term" value="C:outer membrane-bounded periplasmic space"/>
    <property type="evidence" value="ECO:0007669"/>
    <property type="project" value="TreeGrafter"/>
</dbReference>
<dbReference type="Proteomes" id="UP000278756">
    <property type="component" value="Chromosome 1"/>
</dbReference>
<dbReference type="InterPro" id="IPR014340">
    <property type="entry name" value="LptA"/>
</dbReference>
<accession>A0A3G9G9Q8</accession>
<reference evidence="8" key="2">
    <citation type="journal article" date="2017" name="Plant Physiol. Biochem.">
        <title>Differential oxidative and antioxidative response of duckweed Lemna minor toward plant growth promoting/inhibiting bacteria.</title>
        <authorList>
            <person name="Ishizawa H."/>
            <person name="Kuroda M."/>
            <person name="Morikawa M."/>
            <person name="Ike M."/>
        </authorList>
    </citation>
    <scope>NUCLEOTIDE SEQUENCE [LARGE SCALE GENOMIC DNA]</scope>
    <source>
        <strain evidence="8">M6</strain>
    </source>
</reference>
<keyword evidence="2 5" id="KW-0732">Signal</keyword>
<dbReference type="GO" id="GO:0009279">
    <property type="term" value="C:cell outer membrane"/>
    <property type="evidence" value="ECO:0007669"/>
    <property type="project" value="TreeGrafter"/>
</dbReference>
<dbReference type="AlphaFoldDB" id="A0A3G9G9Q8"/>
<evidence type="ECO:0000256" key="4">
    <source>
        <dbReference type="SAM" id="MobiDB-lite"/>
    </source>
</evidence>
<feature type="chain" id="PRO_5018123501" description="Organic solvent tolerance-like N-terminal domain-containing protein" evidence="5">
    <location>
        <begin position="24"/>
        <end position="176"/>
    </location>
</feature>
<feature type="region of interest" description="Disordered" evidence="4">
    <location>
        <begin position="148"/>
        <end position="176"/>
    </location>
</feature>
<dbReference type="RefSeq" id="WP_126421955.1">
    <property type="nucleotide sequence ID" value="NZ_AP018827.1"/>
</dbReference>
<evidence type="ECO:0000256" key="5">
    <source>
        <dbReference type="SAM" id="SignalP"/>
    </source>
</evidence>
<dbReference type="GO" id="GO:0001530">
    <property type="term" value="F:lipopolysaccharide binding"/>
    <property type="evidence" value="ECO:0007669"/>
    <property type="project" value="InterPro"/>
</dbReference>
<keyword evidence="1" id="KW-0813">Transport</keyword>
<evidence type="ECO:0000313" key="7">
    <source>
        <dbReference type="EMBL" id="BBF81108.1"/>
    </source>
</evidence>
<evidence type="ECO:0000313" key="8">
    <source>
        <dbReference type="Proteomes" id="UP000278756"/>
    </source>
</evidence>
<organism evidence="7 8">
    <name type="scientific">Asticcacaulis excentricus</name>
    <dbReference type="NCBI Taxonomy" id="78587"/>
    <lineage>
        <taxon>Bacteria</taxon>
        <taxon>Pseudomonadati</taxon>
        <taxon>Pseudomonadota</taxon>
        <taxon>Alphaproteobacteria</taxon>
        <taxon>Caulobacterales</taxon>
        <taxon>Caulobacteraceae</taxon>
        <taxon>Asticcacaulis</taxon>
    </lineage>
</organism>
<proteinExistence type="predicted"/>
<evidence type="ECO:0000256" key="1">
    <source>
        <dbReference type="ARBA" id="ARBA00022448"/>
    </source>
</evidence>
<evidence type="ECO:0000259" key="6">
    <source>
        <dbReference type="Pfam" id="PF03968"/>
    </source>
</evidence>